<protein>
    <recommendedName>
        <fullName evidence="4">Nitrous oxide-stimulated promoter</fullName>
    </recommendedName>
</protein>
<dbReference type="Pfam" id="PF11756">
    <property type="entry name" value="YgbA_NO"/>
    <property type="match status" value="1"/>
</dbReference>
<comment type="caution">
    <text evidence="2">The sequence shown here is derived from an EMBL/GenBank/DDBJ whole genome shotgun (WGS) entry which is preliminary data.</text>
</comment>
<organism evidence="2 3">
    <name type="scientific">Sutterella wadsworthensis HGA0223</name>
    <dbReference type="NCBI Taxonomy" id="1203554"/>
    <lineage>
        <taxon>Bacteria</taxon>
        <taxon>Pseudomonadati</taxon>
        <taxon>Pseudomonadota</taxon>
        <taxon>Betaproteobacteria</taxon>
        <taxon>Burkholderiales</taxon>
        <taxon>Sutterellaceae</taxon>
        <taxon>Sutterella</taxon>
    </lineage>
</organism>
<evidence type="ECO:0000256" key="1">
    <source>
        <dbReference type="SAM" id="MobiDB-lite"/>
    </source>
</evidence>
<evidence type="ECO:0000313" key="2">
    <source>
        <dbReference type="EMBL" id="EPD98769.1"/>
    </source>
</evidence>
<dbReference type="AlphaFoldDB" id="S3CE34"/>
<feature type="compositionally biased region" description="Low complexity" evidence="1">
    <location>
        <begin position="110"/>
        <end position="121"/>
    </location>
</feature>
<dbReference type="Proteomes" id="UP000014400">
    <property type="component" value="Unassembled WGS sequence"/>
</dbReference>
<dbReference type="eggNOG" id="ENOG5032ZJK">
    <property type="taxonomic scope" value="Bacteria"/>
</dbReference>
<dbReference type="EMBL" id="ATCF01000021">
    <property type="protein sequence ID" value="EPD98769.1"/>
    <property type="molecule type" value="Genomic_DNA"/>
</dbReference>
<accession>S3CE34</accession>
<feature type="region of interest" description="Disordered" evidence="1">
    <location>
        <begin position="91"/>
        <end position="127"/>
    </location>
</feature>
<dbReference type="STRING" id="1203554.HMPREF1476_01511"/>
<gene>
    <name evidence="2" type="ORF">HMPREF1476_01511</name>
</gene>
<dbReference type="PATRIC" id="fig|1203554.3.peg.1589"/>
<name>S3CE34_9BURK</name>
<dbReference type="InterPro" id="IPR020483">
    <property type="entry name" value="Uncharacterised_YgbA"/>
</dbReference>
<sequence length="127" mass="14137">MRVMVEEFCSYHHGTSGHLLCPKCQAFLDYALKRLACCPYGEEKPVCGSCKIHCYKPAERETARQVMRWAGPRLIFSHPLMAVGHVVDKLVHKAPDKPRNTARAKPAVKPAAQTPSASQPPKNNKSK</sequence>
<dbReference type="NCBIfam" id="NF007714">
    <property type="entry name" value="PRK10410.1-2"/>
    <property type="match status" value="1"/>
</dbReference>
<proteinExistence type="predicted"/>
<reference evidence="2 3" key="1">
    <citation type="submission" date="2013-04" db="EMBL/GenBank/DDBJ databases">
        <title>The Genome Sequence of Sutterella wadsworthensis HGA0223.</title>
        <authorList>
            <consortium name="The Broad Institute Genomics Platform"/>
            <person name="Earl A."/>
            <person name="Ward D."/>
            <person name="Feldgarden M."/>
            <person name="Gevers D."/>
            <person name="Schmidt T.M."/>
            <person name="Dover J."/>
            <person name="Dai D."/>
            <person name="Walker B."/>
            <person name="Young S."/>
            <person name="Zeng Q."/>
            <person name="Gargeya S."/>
            <person name="Fitzgerald M."/>
            <person name="Haas B."/>
            <person name="Abouelleil A."/>
            <person name="Allen A.W."/>
            <person name="Alvarado L."/>
            <person name="Arachchi H.M."/>
            <person name="Berlin A.M."/>
            <person name="Chapman S.B."/>
            <person name="Gainer-Dewar J."/>
            <person name="Goldberg J."/>
            <person name="Griggs A."/>
            <person name="Gujja S."/>
            <person name="Hansen M."/>
            <person name="Howarth C."/>
            <person name="Imamovic A."/>
            <person name="Ireland A."/>
            <person name="Larimer J."/>
            <person name="McCowan C."/>
            <person name="Murphy C."/>
            <person name="Pearson M."/>
            <person name="Poon T.W."/>
            <person name="Priest M."/>
            <person name="Roberts A."/>
            <person name="Saif S."/>
            <person name="Shea T."/>
            <person name="Sisk P."/>
            <person name="Sykes S."/>
            <person name="Wortman J."/>
            <person name="Nusbaum C."/>
            <person name="Birren B."/>
        </authorList>
    </citation>
    <scope>NUCLEOTIDE SEQUENCE [LARGE SCALE GENOMIC DNA]</scope>
    <source>
        <strain evidence="2 3">HGA0223</strain>
    </source>
</reference>
<evidence type="ECO:0008006" key="4">
    <source>
        <dbReference type="Google" id="ProtNLM"/>
    </source>
</evidence>
<dbReference type="HOGENOM" id="CLU_138593_1_0_4"/>
<evidence type="ECO:0000313" key="3">
    <source>
        <dbReference type="Proteomes" id="UP000014400"/>
    </source>
</evidence>
<keyword evidence="3" id="KW-1185">Reference proteome</keyword>